<protein>
    <submittedName>
        <fullName evidence="1">Uncharacterized protein</fullName>
    </submittedName>
</protein>
<reference evidence="1" key="1">
    <citation type="submission" date="2020-02" db="EMBL/GenBank/DDBJ databases">
        <authorList>
            <person name="Meier V. D."/>
        </authorList>
    </citation>
    <scope>NUCLEOTIDE SEQUENCE</scope>
    <source>
        <strain evidence="1">AVDCRST_MAG84</strain>
    </source>
</reference>
<dbReference type="AlphaFoldDB" id="A0A6J4NHX5"/>
<proteinExistence type="predicted"/>
<organism evidence="1">
    <name type="scientific">uncultured Microcoleus sp</name>
    <dbReference type="NCBI Taxonomy" id="259945"/>
    <lineage>
        <taxon>Bacteria</taxon>
        <taxon>Bacillati</taxon>
        <taxon>Cyanobacteriota</taxon>
        <taxon>Cyanophyceae</taxon>
        <taxon>Oscillatoriophycideae</taxon>
        <taxon>Oscillatoriales</taxon>
        <taxon>Microcoleaceae</taxon>
        <taxon>Microcoleus</taxon>
        <taxon>environmental samples</taxon>
    </lineage>
</organism>
<evidence type="ECO:0000313" key="1">
    <source>
        <dbReference type="EMBL" id="CAA9388292.1"/>
    </source>
</evidence>
<gene>
    <name evidence="1" type="ORF">AVDCRST_MAG84-5472</name>
</gene>
<sequence>MLSAIAQEFNKSLGAFTPTYFRSKPAINHHASGVISS</sequence>
<accession>A0A6J4NHX5</accession>
<name>A0A6J4NHX5_9CYAN</name>
<dbReference type="EMBL" id="CADCTZ010001273">
    <property type="protein sequence ID" value="CAA9388292.1"/>
    <property type="molecule type" value="Genomic_DNA"/>
</dbReference>